<dbReference type="PRINTS" id="PR00237">
    <property type="entry name" value="GPCRRHODOPSN"/>
</dbReference>
<keyword evidence="5 9" id="KW-0472">Membrane</keyword>
<dbReference type="EMBL" id="CAUEEQ010000965">
    <property type="protein sequence ID" value="CAJ0918389.1"/>
    <property type="molecule type" value="Genomic_DNA"/>
</dbReference>
<keyword evidence="6" id="KW-0675">Receptor</keyword>
<dbReference type="Gene3D" id="1.20.1070.10">
    <property type="entry name" value="Rhodopsin 7-helix transmembrane proteins"/>
    <property type="match status" value="1"/>
</dbReference>
<accession>A0ABN9KPD7</accession>
<dbReference type="SUPFAM" id="SSF81321">
    <property type="entry name" value="Family A G protein-coupled receptor-like"/>
    <property type="match status" value="1"/>
</dbReference>
<feature type="transmembrane region" description="Helical" evidence="9">
    <location>
        <begin position="20"/>
        <end position="44"/>
    </location>
</feature>
<feature type="transmembrane region" description="Helical" evidence="9">
    <location>
        <begin position="138"/>
        <end position="158"/>
    </location>
</feature>
<protein>
    <recommendedName>
        <fullName evidence="10">G-protein coupled receptors family 1 profile domain-containing protein</fullName>
    </recommendedName>
</protein>
<dbReference type="Proteomes" id="UP001176940">
    <property type="component" value="Unassembled WGS sequence"/>
</dbReference>
<organism evidence="11 12">
    <name type="scientific">Ranitomeya imitator</name>
    <name type="common">mimic poison frog</name>
    <dbReference type="NCBI Taxonomy" id="111125"/>
    <lineage>
        <taxon>Eukaryota</taxon>
        <taxon>Metazoa</taxon>
        <taxon>Chordata</taxon>
        <taxon>Craniata</taxon>
        <taxon>Vertebrata</taxon>
        <taxon>Euteleostomi</taxon>
        <taxon>Amphibia</taxon>
        <taxon>Batrachia</taxon>
        <taxon>Anura</taxon>
        <taxon>Neobatrachia</taxon>
        <taxon>Hyloidea</taxon>
        <taxon>Dendrobatidae</taxon>
        <taxon>Dendrobatinae</taxon>
        <taxon>Ranitomeya</taxon>
    </lineage>
</organism>
<feature type="compositionally biased region" description="Basic and acidic residues" evidence="8">
    <location>
        <begin position="341"/>
        <end position="363"/>
    </location>
</feature>
<evidence type="ECO:0000256" key="3">
    <source>
        <dbReference type="ARBA" id="ARBA00022989"/>
    </source>
</evidence>
<evidence type="ECO:0000256" key="7">
    <source>
        <dbReference type="ARBA" id="ARBA00023224"/>
    </source>
</evidence>
<reference evidence="11" key="1">
    <citation type="submission" date="2023-07" db="EMBL/GenBank/DDBJ databases">
        <authorList>
            <person name="Stuckert A."/>
        </authorList>
    </citation>
    <scope>NUCLEOTIDE SEQUENCE</scope>
</reference>
<evidence type="ECO:0000256" key="2">
    <source>
        <dbReference type="ARBA" id="ARBA00022692"/>
    </source>
</evidence>
<comment type="subcellular location">
    <subcellularLocation>
        <location evidence="1">Membrane</location>
        <topology evidence="1">Multi-pass membrane protein</topology>
    </subcellularLocation>
</comment>
<sequence>MNVSRWSLEEPTVGPLVTVVLPSLLTLVCLAAVVGNLLLITILLQDCRRGRWSVMNCLVVHVGGADLLLALLCLPLQIATYAQQSWLFGGVLCKMAEWFLHSCLAAKSFTLAAIAYVRCQHVLTPPRLLPCGCGQLAALLLSSWAGSLLLPLPLLLYAQLSVDRGTITCGFRVPDDASSFMDAFSKLYPLLAYVLPMVFSFCCYIRALRRRERRIRMPDPRAVSRRTTSMLMSVSLAFDAMWLPEWIVWIWSRHSGSGLLQPPSALMAVAHMILFLNCTINPAVFLAVSDEFREGLKNLWTACRQCDGSGVSRAENGSDMGTNTVQSLQDLHSTPALRASQDSKTKDEKILPDVEHFWQDRRNTTAGEENDPMPWEHQEKP</sequence>
<dbReference type="InterPro" id="IPR017452">
    <property type="entry name" value="GPCR_Rhodpsn_7TM"/>
</dbReference>
<feature type="transmembrane region" description="Helical" evidence="9">
    <location>
        <begin position="98"/>
        <end position="117"/>
    </location>
</feature>
<keyword evidence="12" id="KW-1185">Reference proteome</keyword>
<evidence type="ECO:0000256" key="6">
    <source>
        <dbReference type="ARBA" id="ARBA00023170"/>
    </source>
</evidence>
<feature type="transmembrane region" description="Helical" evidence="9">
    <location>
        <begin position="56"/>
        <end position="78"/>
    </location>
</feature>
<keyword evidence="3 9" id="KW-1133">Transmembrane helix</keyword>
<dbReference type="PANTHER" id="PTHR45695:SF21">
    <property type="entry name" value="G-PROTEIN COUPLED RECEPTOR 151-RELATED"/>
    <property type="match status" value="1"/>
</dbReference>
<feature type="region of interest" description="Disordered" evidence="8">
    <location>
        <begin position="336"/>
        <end position="381"/>
    </location>
</feature>
<evidence type="ECO:0000256" key="8">
    <source>
        <dbReference type="SAM" id="MobiDB-lite"/>
    </source>
</evidence>
<comment type="caution">
    <text evidence="11">The sequence shown here is derived from an EMBL/GenBank/DDBJ whole genome shotgun (WGS) entry which is preliminary data.</text>
</comment>
<evidence type="ECO:0000256" key="4">
    <source>
        <dbReference type="ARBA" id="ARBA00023040"/>
    </source>
</evidence>
<evidence type="ECO:0000313" key="11">
    <source>
        <dbReference type="EMBL" id="CAJ0918389.1"/>
    </source>
</evidence>
<gene>
    <name evidence="11" type="ORF">RIMI_LOCUS768325</name>
</gene>
<feature type="domain" description="G-protein coupled receptors family 1 profile" evidence="10">
    <location>
        <begin position="35"/>
        <end position="285"/>
    </location>
</feature>
<name>A0ABN9KPD7_9NEOB</name>
<evidence type="ECO:0000256" key="5">
    <source>
        <dbReference type="ARBA" id="ARBA00023136"/>
    </source>
</evidence>
<feature type="transmembrane region" description="Helical" evidence="9">
    <location>
        <begin position="229"/>
        <end position="252"/>
    </location>
</feature>
<proteinExistence type="predicted"/>
<dbReference type="InterPro" id="IPR000276">
    <property type="entry name" value="GPCR_Rhodpsn"/>
</dbReference>
<dbReference type="PANTHER" id="PTHR45695">
    <property type="entry name" value="LEUCOKININ RECEPTOR-RELATED"/>
    <property type="match status" value="1"/>
</dbReference>
<dbReference type="PROSITE" id="PS50262">
    <property type="entry name" value="G_PROTEIN_RECEP_F1_2"/>
    <property type="match status" value="1"/>
</dbReference>
<keyword evidence="7" id="KW-0807">Transducer</keyword>
<feature type="transmembrane region" description="Helical" evidence="9">
    <location>
        <begin position="264"/>
        <end position="288"/>
    </location>
</feature>
<keyword evidence="4" id="KW-0297">G-protein coupled receptor</keyword>
<evidence type="ECO:0000256" key="9">
    <source>
        <dbReference type="SAM" id="Phobius"/>
    </source>
</evidence>
<evidence type="ECO:0000313" key="12">
    <source>
        <dbReference type="Proteomes" id="UP001176940"/>
    </source>
</evidence>
<keyword evidence="2 9" id="KW-0812">Transmembrane</keyword>
<evidence type="ECO:0000256" key="1">
    <source>
        <dbReference type="ARBA" id="ARBA00004141"/>
    </source>
</evidence>
<evidence type="ECO:0000259" key="10">
    <source>
        <dbReference type="PROSITE" id="PS50262"/>
    </source>
</evidence>
<dbReference type="Pfam" id="PF00001">
    <property type="entry name" value="7tm_1"/>
    <property type="match status" value="1"/>
</dbReference>
<feature type="transmembrane region" description="Helical" evidence="9">
    <location>
        <begin position="187"/>
        <end position="208"/>
    </location>
</feature>